<protein>
    <recommendedName>
        <fullName evidence="5">EamA domain-containing protein</fullName>
    </recommendedName>
</protein>
<evidence type="ECO:0000256" key="2">
    <source>
        <dbReference type="SAM" id="Phobius"/>
    </source>
</evidence>
<evidence type="ECO:0000313" key="4">
    <source>
        <dbReference type="Proteomes" id="UP001268577"/>
    </source>
</evidence>
<dbReference type="Proteomes" id="UP001268577">
    <property type="component" value="Unassembled WGS sequence"/>
</dbReference>
<proteinExistence type="predicted"/>
<comment type="caution">
    <text evidence="3">The sequence shown here is derived from an EMBL/GenBank/DDBJ whole genome shotgun (WGS) entry which is preliminary data.</text>
</comment>
<dbReference type="EMBL" id="JARQBZ010000008">
    <property type="protein sequence ID" value="MDT2833518.1"/>
    <property type="molecule type" value="Genomic_DNA"/>
</dbReference>
<dbReference type="InterPro" id="IPR037185">
    <property type="entry name" value="EmrE-like"/>
</dbReference>
<evidence type="ECO:0000256" key="1">
    <source>
        <dbReference type="ARBA" id="ARBA00004127"/>
    </source>
</evidence>
<feature type="transmembrane region" description="Helical" evidence="2">
    <location>
        <begin position="94"/>
        <end position="112"/>
    </location>
</feature>
<reference evidence="3" key="1">
    <citation type="submission" date="2023-03" db="EMBL/GenBank/DDBJ databases">
        <authorList>
            <person name="Shen W."/>
            <person name="Cai J."/>
        </authorList>
    </citation>
    <scope>NUCLEOTIDE SEQUENCE</scope>
    <source>
        <strain evidence="3">P96-3</strain>
    </source>
</reference>
<accession>A0AAW8U1X3</accession>
<dbReference type="AlphaFoldDB" id="A0AAW8U1X3"/>
<evidence type="ECO:0000313" key="3">
    <source>
        <dbReference type="EMBL" id="MDT2833518.1"/>
    </source>
</evidence>
<name>A0AAW8U1X3_9ENTE</name>
<evidence type="ECO:0008006" key="5">
    <source>
        <dbReference type="Google" id="ProtNLM"/>
    </source>
</evidence>
<organism evidence="3 4">
    <name type="scientific">Vagococcus carniphilus</name>
    <dbReference type="NCBI Taxonomy" id="218144"/>
    <lineage>
        <taxon>Bacteria</taxon>
        <taxon>Bacillati</taxon>
        <taxon>Bacillota</taxon>
        <taxon>Bacilli</taxon>
        <taxon>Lactobacillales</taxon>
        <taxon>Enterococcaceae</taxon>
        <taxon>Vagococcus</taxon>
    </lineage>
</organism>
<comment type="subcellular location">
    <subcellularLocation>
        <location evidence="1">Endomembrane system</location>
        <topology evidence="1">Multi-pass membrane protein</topology>
    </subcellularLocation>
</comment>
<feature type="transmembrane region" description="Helical" evidence="2">
    <location>
        <begin position="38"/>
        <end position="60"/>
    </location>
</feature>
<sequence length="115" mass="12444">MILFILYVILSSSGIILFKLGSTAVEFTLTDKIVGFNMSYTSLLGLLCYLISFVLWMVIIGKNDVSYIVPIGLAATNVTIMLGATFFLGEAFSLYKIIGLCLILGGIVFLNMGNA</sequence>
<gene>
    <name evidence="3" type="ORF">P7H70_05575</name>
</gene>
<feature type="transmembrane region" description="Helical" evidence="2">
    <location>
        <begin position="67"/>
        <end position="88"/>
    </location>
</feature>
<keyword evidence="2" id="KW-0472">Membrane</keyword>
<dbReference type="Gene3D" id="1.10.3730.20">
    <property type="match status" value="1"/>
</dbReference>
<keyword evidence="2" id="KW-0812">Transmembrane</keyword>
<keyword evidence="2" id="KW-1133">Transmembrane helix</keyword>
<dbReference type="SUPFAM" id="SSF103481">
    <property type="entry name" value="Multidrug resistance efflux transporter EmrE"/>
    <property type="match status" value="1"/>
</dbReference>
<dbReference type="RefSeq" id="WP_311866210.1">
    <property type="nucleotide sequence ID" value="NZ_JARQBZ010000008.1"/>
</dbReference>